<keyword evidence="2" id="KW-0645">Protease</keyword>
<evidence type="ECO:0000259" key="6">
    <source>
        <dbReference type="PROSITE" id="PS50240"/>
    </source>
</evidence>
<evidence type="ECO:0000256" key="5">
    <source>
        <dbReference type="ARBA" id="ARBA00023157"/>
    </source>
</evidence>
<dbReference type="InterPro" id="IPR018114">
    <property type="entry name" value="TRYPSIN_HIS"/>
</dbReference>
<dbReference type="Gene3D" id="2.40.10.10">
    <property type="entry name" value="Trypsin-like serine proteases"/>
    <property type="match status" value="2"/>
</dbReference>
<accession>A0A9N9MZ61</accession>
<comment type="similarity">
    <text evidence="1">Belongs to the peptidase S1 family.</text>
</comment>
<dbReference type="InterPro" id="IPR043504">
    <property type="entry name" value="Peptidase_S1_PA_chymotrypsin"/>
</dbReference>
<keyword evidence="8" id="KW-1185">Reference proteome</keyword>
<dbReference type="PANTHER" id="PTHR24276:SF91">
    <property type="entry name" value="AT26814P-RELATED"/>
    <property type="match status" value="1"/>
</dbReference>
<organism evidence="7 8">
    <name type="scientific">Ceutorhynchus assimilis</name>
    <name type="common">cabbage seed weevil</name>
    <dbReference type="NCBI Taxonomy" id="467358"/>
    <lineage>
        <taxon>Eukaryota</taxon>
        <taxon>Metazoa</taxon>
        <taxon>Ecdysozoa</taxon>
        <taxon>Arthropoda</taxon>
        <taxon>Hexapoda</taxon>
        <taxon>Insecta</taxon>
        <taxon>Pterygota</taxon>
        <taxon>Neoptera</taxon>
        <taxon>Endopterygota</taxon>
        <taxon>Coleoptera</taxon>
        <taxon>Polyphaga</taxon>
        <taxon>Cucujiformia</taxon>
        <taxon>Curculionidae</taxon>
        <taxon>Ceutorhynchinae</taxon>
        <taxon>Ceutorhynchus</taxon>
    </lineage>
</organism>
<feature type="domain" description="Peptidase S1" evidence="6">
    <location>
        <begin position="1"/>
        <end position="146"/>
    </location>
</feature>
<keyword evidence="4" id="KW-0720">Serine protease</keyword>
<evidence type="ECO:0000256" key="4">
    <source>
        <dbReference type="ARBA" id="ARBA00022825"/>
    </source>
</evidence>
<dbReference type="GO" id="GO:0004252">
    <property type="term" value="F:serine-type endopeptidase activity"/>
    <property type="evidence" value="ECO:0007669"/>
    <property type="project" value="InterPro"/>
</dbReference>
<name>A0A9N9MZ61_9CUCU</name>
<dbReference type="PROSITE" id="PS00134">
    <property type="entry name" value="TRYPSIN_HIS"/>
    <property type="match status" value="1"/>
</dbReference>
<reference evidence="7" key="1">
    <citation type="submission" date="2022-01" db="EMBL/GenBank/DDBJ databases">
        <authorList>
            <person name="King R."/>
        </authorList>
    </citation>
    <scope>NUCLEOTIDE SEQUENCE</scope>
</reference>
<dbReference type="AlphaFoldDB" id="A0A9N9MZ61"/>
<dbReference type="GO" id="GO:0006508">
    <property type="term" value="P:proteolysis"/>
    <property type="evidence" value="ECO:0007669"/>
    <property type="project" value="UniProtKB-KW"/>
</dbReference>
<evidence type="ECO:0000313" key="7">
    <source>
        <dbReference type="EMBL" id="CAG9771706.1"/>
    </source>
</evidence>
<dbReference type="PRINTS" id="PR00722">
    <property type="entry name" value="CHYMOTRYPSIN"/>
</dbReference>
<dbReference type="InterPro" id="IPR001254">
    <property type="entry name" value="Trypsin_dom"/>
</dbReference>
<evidence type="ECO:0000256" key="1">
    <source>
        <dbReference type="ARBA" id="ARBA00007664"/>
    </source>
</evidence>
<dbReference type="PANTHER" id="PTHR24276">
    <property type="entry name" value="POLYSERASE-RELATED"/>
    <property type="match status" value="1"/>
</dbReference>
<dbReference type="SUPFAM" id="SSF50494">
    <property type="entry name" value="Trypsin-like serine proteases"/>
    <property type="match status" value="1"/>
</dbReference>
<dbReference type="PROSITE" id="PS50240">
    <property type="entry name" value="TRYPSIN_DOM"/>
    <property type="match status" value="1"/>
</dbReference>
<dbReference type="EMBL" id="OU892283">
    <property type="protein sequence ID" value="CAG9771706.1"/>
    <property type="molecule type" value="Genomic_DNA"/>
</dbReference>
<gene>
    <name evidence="7" type="ORF">CEUTPL_LOCUS12135</name>
</gene>
<protein>
    <recommendedName>
        <fullName evidence="6">Peptidase S1 domain-containing protein</fullName>
    </recommendedName>
</protein>
<evidence type="ECO:0000256" key="2">
    <source>
        <dbReference type="ARBA" id="ARBA00022670"/>
    </source>
</evidence>
<sequence length="146" mass="16541">MVKIELGLTEEQTFHLCGGNLIRPNWVLSAAHCFLQEDIPAMANYWIQAGFDNLQSRQIVKIETFHIHSKYNQTTFESDIAMVKLRHPIVHADDIGYVKFPRRNDPICSKAVVMGWGYTSNNVDVYQAPTIALQCGSVEIIDNSKC</sequence>
<keyword evidence="3" id="KW-0378">Hydrolase</keyword>
<dbReference type="Proteomes" id="UP001152799">
    <property type="component" value="Chromosome 7"/>
</dbReference>
<dbReference type="FunFam" id="2.40.10.10:FF:000068">
    <property type="entry name" value="transmembrane protease serine 2"/>
    <property type="match status" value="1"/>
</dbReference>
<dbReference type="InterPro" id="IPR050430">
    <property type="entry name" value="Peptidase_S1"/>
</dbReference>
<keyword evidence="5" id="KW-1015">Disulfide bond</keyword>
<dbReference type="Pfam" id="PF00089">
    <property type="entry name" value="Trypsin"/>
    <property type="match status" value="1"/>
</dbReference>
<dbReference type="InterPro" id="IPR009003">
    <property type="entry name" value="Peptidase_S1_PA"/>
</dbReference>
<evidence type="ECO:0000256" key="3">
    <source>
        <dbReference type="ARBA" id="ARBA00022801"/>
    </source>
</evidence>
<proteinExistence type="inferred from homology"/>
<dbReference type="OrthoDB" id="6755574at2759"/>
<evidence type="ECO:0000313" key="8">
    <source>
        <dbReference type="Proteomes" id="UP001152799"/>
    </source>
</evidence>
<dbReference type="SMART" id="SM00020">
    <property type="entry name" value="Tryp_SPc"/>
    <property type="match status" value="1"/>
</dbReference>
<dbReference type="InterPro" id="IPR001314">
    <property type="entry name" value="Peptidase_S1A"/>
</dbReference>